<dbReference type="EC" id="2.2.1.8" evidence="4"/>
<dbReference type="InterPro" id="IPR049943">
    <property type="entry name" value="Ser_HO-MeTrfase-like"/>
</dbReference>
<dbReference type="SUPFAM" id="SSF53383">
    <property type="entry name" value="PLP-dependent transferases"/>
    <property type="match status" value="1"/>
</dbReference>
<dbReference type="GO" id="GO:0005737">
    <property type="term" value="C:cytoplasm"/>
    <property type="evidence" value="ECO:0007669"/>
    <property type="project" value="TreeGrafter"/>
</dbReference>
<gene>
    <name evidence="4" type="ORF">MSP8886_00259</name>
</gene>
<dbReference type="InterPro" id="IPR015422">
    <property type="entry name" value="PyrdxlP-dep_Trfase_small"/>
</dbReference>
<sequence length="391" mass="42700">MQSIIELVKGHTDIRKQAINMIVSENRLSDAASEVLASDLASRYAAPFYAGTSISQEIMSQTTAKAQRLFNAKHVNLSPISGSNSLMAVVFALTNPGDKVGRVPPFFPGGGYPFNYEVFHRVSLPLPFSDENWQLDVPATLELLSKEQPKLVILGASIYTRPMPVKEVAEVVHSYGGILAYDSSHSLGLTAGGQYQDPLGEGADLIFGSTHKTFPGPQGGIILTNSDELNDRIDVVSNFTPLNGPTMICNPHLARIASMGIVIDEVPWEKYAAQIVDNSRAFSDALIDNGFEMRGQSSTNFKHLTYCHQVLPKLEREQGVAHRDKLAKHGIHVDGFMRIGTAEITRLGYTAEDCTHLGNLMSQIVLSDKAILPELKEEIGKINAAHQTIMM</sequence>
<reference evidence="4 5" key="1">
    <citation type="submission" date="2016-06" db="EMBL/GenBank/DDBJ databases">
        <authorList>
            <person name="Kjaerup R.B."/>
            <person name="Dalgaard T.S."/>
            <person name="Juul-Madsen H.R."/>
        </authorList>
    </citation>
    <scope>NUCLEOTIDE SEQUENCE [LARGE SCALE GENOMIC DNA]</scope>
    <source>
        <strain evidence="4 5">CECT 8886</strain>
    </source>
</reference>
<evidence type="ECO:0000256" key="1">
    <source>
        <dbReference type="ARBA" id="ARBA00001933"/>
    </source>
</evidence>
<accession>A0A1A8T179</accession>
<dbReference type="InterPro" id="IPR015421">
    <property type="entry name" value="PyrdxlP-dep_Trfase_major"/>
</dbReference>
<proteinExistence type="predicted"/>
<keyword evidence="5" id="KW-1185">Reference proteome</keyword>
<dbReference type="GO" id="GO:0004372">
    <property type="term" value="F:glycine hydroxymethyltransferase activity"/>
    <property type="evidence" value="ECO:0007669"/>
    <property type="project" value="TreeGrafter"/>
</dbReference>
<dbReference type="Gene3D" id="3.90.1150.10">
    <property type="entry name" value="Aspartate Aminotransferase, domain 1"/>
    <property type="match status" value="1"/>
</dbReference>
<feature type="domain" description="Serine hydroxymethyltransferase-like" evidence="3">
    <location>
        <begin position="3"/>
        <end position="304"/>
    </location>
</feature>
<protein>
    <submittedName>
        <fullName evidence="4">Fluorothreonine transaldolase</fullName>
        <ecNumber evidence="4">2.2.1.8</ecNumber>
    </submittedName>
</protein>
<dbReference type="GO" id="GO:0030170">
    <property type="term" value="F:pyridoxal phosphate binding"/>
    <property type="evidence" value="ECO:0007669"/>
    <property type="project" value="TreeGrafter"/>
</dbReference>
<keyword evidence="2" id="KW-0663">Pyridoxal phosphate</keyword>
<dbReference type="Gene3D" id="3.40.640.10">
    <property type="entry name" value="Type I PLP-dependent aspartate aminotransferase-like (Major domain)"/>
    <property type="match status" value="1"/>
</dbReference>
<dbReference type="STRING" id="1792290.MSP8886_00259"/>
<evidence type="ECO:0000313" key="4">
    <source>
        <dbReference type="EMBL" id="SBS25373.1"/>
    </source>
</evidence>
<name>A0A1A8T179_9GAMM</name>
<comment type="cofactor">
    <cofactor evidence="1">
        <name>pyridoxal 5'-phosphate</name>
        <dbReference type="ChEBI" id="CHEBI:597326"/>
    </cofactor>
</comment>
<dbReference type="Proteomes" id="UP000092544">
    <property type="component" value="Unassembled WGS sequence"/>
</dbReference>
<dbReference type="PANTHER" id="PTHR11680:SF35">
    <property type="entry name" value="SERINE HYDROXYMETHYLTRANSFERASE 1"/>
    <property type="match status" value="1"/>
</dbReference>
<dbReference type="InterPro" id="IPR039429">
    <property type="entry name" value="SHMT-like_dom"/>
</dbReference>
<dbReference type="GO" id="GO:0033806">
    <property type="term" value="F:fluorothreonine transaldolase activity"/>
    <property type="evidence" value="ECO:0007669"/>
    <property type="project" value="UniProtKB-EC"/>
</dbReference>
<evidence type="ECO:0000259" key="3">
    <source>
        <dbReference type="Pfam" id="PF00464"/>
    </source>
</evidence>
<evidence type="ECO:0000256" key="2">
    <source>
        <dbReference type="ARBA" id="ARBA00022898"/>
    </source>
</evidence>
<dbReference type="EMBL" id="FLOB01000001">
    <property type="protein sequence ID" value="SBS25373.1"/>
    <property type="molecule type" value="Genomic_DNA"/>
</dbReference>
<dbReference type="InterPro" id="IPR015424">
    <property type="entry name" value="PyrdxlP-dep_Trfase"/>
</dbReference>
<dbReference type="AlphaFoldDB" id="A0A1A8T179"/>
<keyword evidence="4" id="KW-0808">Transferase</keyword>
<dbReference type="PANTHER" id="PTHR11680">
    <property type="entry name" value="SERINE HYDROXYMETHYLTRANSFERASE"/>
    <property type="match status" value="1"/>
</dbReference>
<dbReference type="RefSeq" id="WP_067011917.1">
    <property type="nucleotide sequence ID" value="NZ_FLOB01000001.1"/>
</dbReference>
<dbReference type="GO" id="GO:0019264">
    <property type="term" value="P:glycine biosynthetic process from serine"/>
    <property type="evidence" value="ECO:0007669"/>
    <property type="project" value="TreeGrafter"/>
</dbReference>
<dbReference type="OrthoDB" id="9019276at2"/>
<dbReference type="GO" id="GO:0046653">
    <property type="term" value="P:tetrahydrofolate metabolic process"/>
    <property type="evidence" value="ECO:0007669"/>
    <property type="project" value="TreeGrafter"/>
</dbReference>
<organism evidence="4 5">
    <name type="scientific">Marinomonas spartinae</name>
    <dbReference type="NCBI Taxonomy" id="1792290"/>
    <lineage>
        <taxon>Bacteria</taxon>
        <taxon>Pseudomonadati</taxon>
        <taxon>Pseudomonadota</taxon>
        <taxon>Gammaproteobacteria</taxon>
        <taxon>Oceanospirillales</taxon>
        <taxon>Oceanospirillaceae</taxon>
        <taxon>Marinomonas</taxon>
    </lineage>
</organism>
<evidence type="ECO:0000313" key="5">
    <source>
        <dbReference type="Proteomes" id="UP000092544"/>
    </source>
</evidence>
<dbReference type="Pfam" id="PF00464">
    <property type="entry name" value="SHMT"/>
    <property type="match status" value="1"/>
</dbReference>